<organism evidence="15 16">
    <name type="scientific">Allostreptomyces psammosilenae</name>
    <dbReference type="NCBI Taxonomy" id="1892865"/>
    <lineage>
        <taxon>Bacteria</taxon>
        <taxon>Bacillati</taxon>
        <taxon>Actinomycetota</taxon>
        <taxon>Actinomycetes</taxon>
        <taxon>Kitasatosporales</taxon>
        <taxon>Streptomycetaceae</taxon>
        <taxon>Allostreptomyces</taxon>
    </lineage>
</organism>
<dbReference type="GO" id="GO:0005886">
    <property type="term" value="C:plasma membrane"/>
    <property type="evidence" value="ECO:0007669"/>
    <property type="project" value="UniProtKB-SubCell"/>
</dbReference>
<evidence type="ECO:0000256" key="11">
    <source>
        <dbReference type="SAM" id="MobiDB-lite"/>
    </source>
</evidence>
<dbReference type="CDD" id="cd06225">
    <property type="entry name" value="HAMP"/>
    <property type="match status" value="1"/>
</dbReference>
<evidence type="ECO:0000259" key="14">
    <source>
        <dbReference type="PROSITE" id="PS50885"/>
    </source>
</evidence>
<dbReference type="SMART" id="SM00304">
    <property type="entry name" value="HAMP"/>
    <property type="match status" value="1"/>
</dbReference>
<evidence type="ECO:0000256" key="10">
    <source>
        <dbReference type="ARBA" id="ARBA00023136"/>
    </source>
</evidence>
<evidence type="ECO:0000256" key="3">
    <source>
        <dbReference type="ARBA" id="ARBA00012438"/>
    </source>
</evidence>
<evidence type="ECO:0000313" key="15">
    <source>
        <dbReference type="EMBL" id="NYI08015.1"/>
    </source>
</evidence>
<dbReference type="SMART" id="SM00387">
    <property type="entry name" value="HATPase_c"/>
    <property type="match status" value="1"/>
</dbReference>
<feature type="domain" description="Histidine kinase" evidence="13">
    <location>
        <begin position="396"/>
        <end position="615"/>
    </location>
</feature>
<keyword evidence="7 15" id="KW-0418">Kinase</keyword>
<feature type="domain" description="HAMP" evidence="14">
    <location>
        <begin position="329"/>
        <end position="381"/>
    </location>
</feature>
<dbReference type="FunFam" id="1.10.287.130:FF:000010">
    <property type="entry name" value="Two-component sensor histidine kinase"/>
    <property type="match status" value="1"/>
</dbReference>
<sequence length="636" mass="66894">MTTHTGPAVRGDAEGDGRRSGAQGSVPPSTTAPGTVTAGARATVTTSAATTVPRPAAAGAGSVSTASTGGASTGTSTGGAASTGGGADGGQAGPGGRGGGAEASGGSPGGRPRRRGRFGPRALWRAVRVSSLRVRLIALIALVALVSAVSASGIAYWLNRNAVLKRAQDSVVNDFRANLGRTADYLPEESVDCSRLSTMAQTMTENTAGSYQVLLVDDLADGSQCVGSSAPDWFTYESLPESLISAVNDPRPRTAENDWEYHLYWQRVERSGRPYLVAGTRTLPDGPTGYMITSLEPERRDLESLAWSLAVASLLALIAAALLAQAAAGMVLRPVRRLANAARQLGEGRLDTRLATTGPAELAELSRTFNDAAAAVEARIEELRAMEAQSRRFVGDMSHELRTPLTAMVAVTEVLDEEVDNLDPMVAPAVKLVVTETRRLNELVDNLMEVTRIDAGTARIQLDDFDVADLITACLEARAWLDSVELDTPRGVIAHLDPHRFDVVMANLIGNALKHGGPPVRVRLRTEPDPRPADRREATLVVEVEDGGPGIPPEVLPHVFDRFFKADSSRKRSEGSGLGLSIAAENARIHGGTITAGNAPGGRGAVFTLRMPLSRQPDPDPAEDEDGGEERGNEHG</sequence>
<feature type="region of interest" description="Disordered" evidence="11">
    <location>
        <begin position="1"/>
        <end position="117"/>
    </location>
</feature>
<evidence type="ECO:0000256" key="8">
    <source>
        <dbReference type="ARBA" id="ARBA00022989"/>
    </source>
</evidence>
<comment type="subcellular location">
    <subcellularLocation>
        <location evidence="2">Cell membrane</location>
    </subcellularLocation>
</comment>
<evidence type="ECO:0000256" key="1">
    <source>
        <dbReference type="ARBA" id="ARBA00000085"/>
    </source>
</evidence>
<dbReference type="Gene3D" id="3.30.565.10">
    <property type="entry name" value="Histidine kinase-like ATPase, C-terminal domain"/>
    <property type="match status" value="1"/>
</dbReference>
<dbReference type="PRINTS" id="PR00344">
    <property type="entry name" value="BCTRLSENSOR"/>
</dbReference>
<dbReference type="SUPFAM" id="SSF158472">
    <property type="entry name" value="HAMP domain-like"/>
    <property type="match status" value="1"/>
</dbReference>
<evidence type="ECO:0000259" key="13">
    <source>
        <dbReference type="PROSITE" id="PS50109"/>
    </source>
</evidence>
<feature type="region of interest" description="Disordered" evidence="11">
    <location>
        <begin position="593"/>
        <end position="636"/>
    </location>
</feature>
<keyword evidence="16" id="KW-1185">Reference proteome</keyword>
<keyword evidence="10 12" id="KW-0472">Membrane</keyword>
<dbReference type="InterPro" id="IPR050428">
    <property type="entry name" value="TCS_sensor_his_kinase"/>
</dbReference>
<dbReference type="EC" id="2.7.13.3" evidence="3"/>
<evidence type="ECO:0000256" key="2">
    <source>
        <dbReference type="ARBA" id="ARBA00004236"/>
    </source>
</evidence>
<feature type="transmembrane region" description="Helical" evidence="12">
    <location>
        <begin position="136"/>
        <end position="158"/>
    </location>
</feature>
<dbReference type="Pfam" id="PF02518">
    <property type="entry name" value="HATPase_c"/>
    <property type="match status" value="1"/>
</dbReference>
<evidence type="ECO:0000256" key="9">
    <source>
        <dbReference type="ARBA" id="ARBA00023012"/>
    </source>
</evidence>
<dbReference type="PROSITE" id="PS50885">
    <property type="entry name" value="HAMP"/>
    <property type="match status" value="1"/>
</dbReference>
<reference evidence="15 16" key="1">
    <citation type="submission" date="2020-07" db="EMBL/GenBank/DDBJ databases">
        <title>Sequencing the genomes of 1000 actinobacteria strains.</title>
        <authorList>
            <person name="Klenk H.-P."/>
        </authorList>
    </citation>
    <scope>NUCLEOTIDE SEQUENCE [LARGE SCALE GENOMIC DNA]</scope>
    <source>
        <strain evidence="15 16">DSM 42178</strain>
    </source>
</reference>
<comment type="catalytic activity">
    <reaction evidence="1">
        <text>ATP + protein L-histidine = ADP + protein N-phospho-L-histidine.</text>
        <dbReference type="EC" id="2.7.13.3"/>
    </reaction>
</comment>
<dbReference type="Gene3D" id="1.10.287.130">
    <property type="match status" value="1"/>
</dbReference>
<evidence type="ECO:0000256" key="7">
    <source>
        <dbReference type="ARBA" id="ARBA00022777"/>
    </source>
</evidence>
<gene>
    <name evidence="15" type="ORF">FHU37_005044</name>
</gene>
<protein>
    <recommendedName>
        <fullName evidence="3">histidine kinase</fullName>
        <ecNumber evidence="3">2.7.13.3</ecNumber>
    </recommendedName>
</protein>
<dbReference type="InterPro" id="IPR003660">
    <property type="entry name" value="HAMP_dom"/>
</dbReference>
<dbReference type="InterPro" id="IPR004358">
    <property type="entry name" value="Sig_transdc_His_kin-like_C"/>
</dbReference>
<keyword evidence="4" id="KW-0597">Phosphoprotein</keyword>
<accession>A0A853A0U5</accession>
<evidence type="ECO:0000256" key="4">
    <source>
        <dbReference type="ARBA" id="ARBA00022553"/>
    </source>
</evidence>
<comment type="caution">
    <text evidence="15">The sequence shown here is derived from an EMBL/GenBank/DDBJ whole genome shotgun (WGS) entry which is preliminary data.</text>
</comment>
<dbReference type="GO" id="GO:0000155">
    <property type="term" value="F:phosphorelay sensor kinase activity"/>
    <property type="evidence" value="ECO:0007669"/>
    <property type="project" value="InterPro"/>
</dbReference>
<dbReference type="PROSITE" id="PS50109">
    <property type="entry name" value="HIS_KIN"/>
    <property type="match status" value="1"/>
</dbReference>
<dbReference type="PANTHER" id="PTHR45436">
    <property type="entry name" value="SENSOR HISTIDINE KINASE YKOH"/>
    <property type="match status" value="1"/>
</dbReference>
<evidence type="ECO:0000313" key="16">
    <source>
        <dbReference type="Proteomes" id="UP000567795"/>
    </source>
</evidence>
<dbReference type="InterPro" id="IPR003661">
    <property type="entry name" value="HisK_dim/P_dom"/>
</dbReference>
<feature type="compositionally biased region" description="Low complexity" evidence="11">
    <location>
        <begin position="24"/>
        <end position="80"/>
    </location>
</feature>
<dbReference type="SUPFAM" id="SSF47384">
    <property type="entry name" value="Homodimeric domain of signal transducing histidine kinase"/>
    <property type="match status" value="1"/>
</dbReference>
<feature type="compositionally biased region" description="Gly residues" evidence="11">
    <location>
        <begin position="81"/>
        <end position="109"/>
    </location>
</feature>
<name>A0A853A0U5_9ACTN</name>
<dbReference type="InterPro" id="IPR005467">
    <property type="entry name" value="His_kinase_dom"/>
</dbReference>
<dbReference type="InterPro" id="IPR036890">
    <property type="entry name" value="HATPase_C_sf"/>
</dbReference>
<keyword evidence="8 12" id="KW-1133">Transmembrane helix</keyword>
<dbReference type="SUPFAM" id="SSF55874">
    <property type="entry name" value="ATPase domain of HSP90 chaperone/DNA topoisomerase II/histidine kinase"/>
    <property type="match status" value="1"/>
</dbReference>
<keyword evidence="9" id="KW-0902">Two-component regulatory system</keyword>
<dbReference type="CDD" id="cd00075">
    <property type="entry name" value="HATPase"/>
    <property type="match status" value="1"/>
</dbReference>
<dbReference type="AlphaFoldDB" id="A0A853A0U5"/>
<dbReference type="Pfam" id="PF00512">
    <property type="entry name" value="HisKA"/>
    <property type="match status" value="1"/>
</dbReference>
<keyword evidence="6 12" id="KW-0812">Transmembrane</keyword>
<dbReference type="SMART" id="SM00388">
    <property type="entry name" value="HisKA"/>
    <property type="match status" value="1"/>
</dbReference>
<feature type="transmembrane region" description="Helical" evidence="12">
    <location>
        <begin position="305"/>
        <end position="328"/>
    </location>
</feature>
<proteinExistence type="predicted"/>
<dbReference type="PANTHER" id="PTHR45436:SF5">
    <property type="entry name" value="SENSOR HISTIDINE KINASE TRCS"/>
    <property type="match status" value="1"/>
</dbReference>
<keyword evidence="5 15" id="KW-0808">Transferase</keyword>
<dbReference type="EMBL" id="JACBZD010000002">
    <property type="protein sequence ID" value="NYI08015.1"/>
    <property type="molecule type" value="Genomic_DNA"/>
</dbReference>
<dbReference type="RefSeq" id="WP_246451282.1">
    <property type="nucleotide sequence ID" value="NZ_JACBZD010000002.1"/>
</dbReference>
<dbReference type="InterPro" id="IPR003594">
    <property type="entry name" value="HATPase_dom"/>
</dbReference>
<dbReference type="Proteomes" id="UP000567795">
    <property type="component" value="Unassembled WGS sequence"/>
</dbReference>
<dbReference type="Pfam" id="PF00672">
    <property type="entry name" value="HAMP"/>
    <property type="match status" value="1"/>
</dbReference>
<evidence type="ECO:0000256" key="5">
    <source>
        <dbReference type="ARBA" id="ARBA00022679"/>
    </source>
</evidence>
<evidence type="ECO:0000256" key="12">
    <source>
        <dbReference type="SAM" id="Phobius"/>
    </source>
</evidence>
<dbReference type="InterPro" id="IPR036097">
    <property type="entry name" value="HisK_dim/P_sf"/>
</dbReference>
<dbReference type="Gene3D" id="6.10.340.10">
    <property type="match status" value="1"/>
</dbReference>
<dbReference type="CDD" id="cd00082">
    <property type="entry name" value="HisKA"/>
    <property type="match status" value="1"/>
</dbReference>
<evidence type="ECO:0000256" key="6">
    <source>
        <dbReference type="ARBA" id="ARBA00022692"/>
    </source>
</evidence>